<organism evidence="1 2">
    <name type="scientific">Luteolibacter flavescens</name>
    <dbReference type="NCBI Taxonomy" id="1859460"/>
    <lineage>
        <taxon>Bacteria</taxon>
        <taxon>Pseudomonadati</taxon>
        <taxon>Verrucomicrobiota</taxon>
        <taxon>Verrucomicrobiia</taxon>
        <taxon>Verrucomicrobiales</taxon>
        <taxon>Verrucomicrobiaceae</taxon>
        <taxon>Luteolibacter</taxon>
    </lineage>
</organism>
<proteinExistence type="predicted"/>
<dbReference type="EMBL" id="JAPDDS010000005">
    <property type="protein sequence ID" value="MCW1885059.1"/>
    <property type="molecule type" value="Genomic_DNA"/>
</dbReference>
<accession>A0ABT3FNY5</accession>
<evidence type="ECO:0000313" key="2">
    <source>
        <dbReference type="Proteomes" id="UP001207930"/>
    </source>
</evidence>
<dbReference type="RefSeq" id="WP_264501019.1">
    <property type="nucleotide sequence ID" value="NZ_JAPDDS010000005.1"/>
</dbReference>
<sequence>MSSLPSFRRIYRDSISSLPPPLLDEVIRMTDMAPSSELPAYLYLRPHTDEVLADEDLSIIQQYLKTDPKVRPLLLDRVEFSQRYDQFFEAEHTMLRMLLEAFPDCQTARHLLRWGAFVNFGFEGRCGGPCHELMKRFFADDPYLRQIVIRSARASTWSFGHRDAPPEDWATDMATDAGDTIATWALDDPSIIPLLVACGTVHPTESKHIIAALACQTHTPLEPFDLGGLAEPVAEVRRHLGSTSDPILRHKLAAIAIHDGRDYLLNTHLPRELSDCDVELLMRKAAELAGTNLNSVVERLAKAADSREDLRSWLSSRCTIAPEHSPWTRNIIRHSGNRELVMDAMAALLSTHDPISFRFACEGIERLVASPWKLPQDEGMALIDRALQLPHTCGSEEYPLWQAFVAAYPEQARTRHELLSRLPEISTSTGASLLMQSMIQHGVFREELVDLVNRRVEGLLADLSDITDSDPCLACICSGWVRSPTVFDLLVKIAREAKTLPIRKLAIQTLADHFRDYPRIVDQLLEFTSDTDKGFCNAAWNALAHYFPTDPKLMDRLQKIKTPPANCASALLQEWLEGRPHRTPGTASHREYLIQRLAEEWRCSFPAAHFLAAEFGDHEETLPMFLRIIRCSTTGPDVEQFSFPNGFDKYEWERKGPEFLANCLKILVIRWPEDERVLQLAKETIDHPWIEVREEAARSLARAYPDDSDVPSLLAPHLGESHVIFAEYAALMTGRPGGLATALSVLERLEQDPATEILAFDGPLYLVRYFGPLKSLGRDLRSLASRTENSALKEGIDCVINRFFPSIGEG</sequence>
<comment type="caution">
    <text evidence="1">The sequence shown here is derived from an EMBL/GenBank/DDBJ whole genome shotgun (WGS) entry which is preliminary data.</text>
</comment>
<evidence type="ECO:0000313" key="1">
    <source>
        <dbReference type="EMBL" id="MCW1885059.1"/>
    </source>
</evidence>
<protein>
    <recommendedName>
        <fullName evidence="3">HEAT repeat domain-containing protein</fullName>
    </recommendedName>
</protein>
<dbReference type="InterPro" id="IPR016024">
    <property type="entry name" value="ARM-type_fold"/>
</dbReference>
<keyword evidence="2" id="KW-1185">Reference proteome</keyword>
<name>A0ABT3FNY5_9BACT</name>
<gene>
    <name evidence="1" type="ORF">OKA04_10000</name>
</gene>
<evidence type="ECO:0008006" key="3">
    <source>
        <dbReference type="Google" id="ProtNLM"/>
    </source>
</evidence>
<dbReference type="SUPFAM" id="SSF48371">
    <property type="entry name" value="ARM repeat"/>
    <property type="match status" value="1"/>
</dbReference>
<reference evidence="1 2" key="1">
    <citation type="submission" date="2022-10" db="EMBL/GenBank/DDBJ databases">
        <title>Luteolibacter flavescens strain MCCC 1K03193, whole genome shotgun sequencing project.</title>
        <authorList>
            <person name="Zhao G."/>
            <person name="Shen L."/>
        </authorList>
    </citation>
    <scope>NUCLEOTIDE SEQUENCE [LARGE SCALE GENOMIC DNA]</scope>
    <source>
        <strain evidence="1 2">MCCC 1K03193</strain>
    </source>
</reference>
<dbReference type="Proteomes" id="UP001207930">
    <property type="component" value="Unassembled WGS sequence"/>
</dbReference>